<dbReference type="Proteomes" id="UP000681722">
    <property type="component" value="Unassembled WGS sequence"/>
</dbReference>
<comment type="caution">
    <text evidence="1">The sequence shown here is derived from an EMBL/GenBank/DDBJ whole genome shotgun (WGS) entry which is preliminary data.</text>
</comment>
<dbReference type="Proteomes" id="UP000663829">
    <property type="component" value="Unassembled WGS sequence"/>
</dbReference>
<organism evidence="1 3">
    <name type="scientific">Didymodactylos carnosus</name>
    <dbReference type="NCBI Taxonomy" id="1234261"/>
    <lineage>
        <taxon>Eukaryota</taxon>
        <taxon>Metazoa</taxon>
        <taxon>Spiralia</taxon>
        <taxon>Gnathifera</taxon>
        <taxon>Rotifera</taxon>
        <taxon>Eurotatoria</taxon>
        <taxon>Bdelloidea</taxon>
        <taxon>Philodinida</taxon>
        <taxon>Philodinidae</taxon>
        <taxon>Didymodactylos</taxon>
    </lineage>
</organism>
<protein>
    <submittedName>
        <fullName evidence="1">Uncharacterized protein</fullName>
    </submittedName>
</protein>
<reference evidence="1" key="1">
    <citation type="submission" date="2021-02" db="EMBL/GenBank/DDBJ databases">
        <authorList>
            <person name="Nowell W R."/>
        </authorList>
    </citation>
    <scope>NUCLEOTIDE SEQUENCE</scope>
</reference>
<accession>A0A816FW33</accession>
<dbReference type="EMBL" id="CAJOBC010135472">
    <property type="protein sequence ID" value="CAF4627266.1"/>
    <property type="molecule type" value="Genomic_DNA"/>
</dbReference>
<evidence type="ECO:0000313" key="1">
    <source>
        <dbReference type="EMBL" id="CAF1666534.1"/>
    </source>
</evidence>
<proteinExistence type="predicted"/>
<sequence>APPPRPAVGVPNVRHRDT</sequence>
<dbReference type="EMBL" id="CAJNOQ010058668">
    <property type="protein sequence ID" value="CAF1666534.1"/>
    <property type="molecule type" value="Genomic_DNA"/>
</dbReference>
<evidence type="ECO:0000313" key="3">
    <source>
        <dbReference type="Proteomes" id="UP000663829"/>
    </source>
</evidence>
<name>A0A816FW33_9BILA</name>
<keyword evidence="3" id="KW-1185">Reference proteome</keyword>
<gene>
    <name evidence="1" type="ORF">GPM918_LOCUS46160</name>
    <name evidence="2" type="ORF">SRO942_LOCUS49730</name>
</gene>
<dbReference type="AlphaFoldDB" id="A0A816FW33"/>
<evidence type="ECO:0000313" key="2">
    <source>
        <dbReference type="EMBL" id="CAF4627266.1"/>
    </source>
</evidence>
<feature type="non-terminal residue" evidence="1">
    <location>
        <position position="1"/>
    </location>
</feature>